<dbReference type="GO" id="GO:0016829">
    <property type="term" value="F:lyase activity"/>
    <property type="evidence" value="ECO:0007669"/>
    <property type="project" value="UniProtKB-KW"/>
</dbReference>
<feature type="compositionally biased region" description="Polar residues" evidence="1">
    <location>
        <begin position="663"/>
        <end position="673"/>
    </location>
</feature>
<dbReference type="PANTHER" id="PTHR11188">
    <property type="entry name" value="ARRESTIN DOMAIN CONTAINING PROTEIN"/>
    <property type="match status" value="1"/>
</dbReference>
<dbReference type="AlphaFoldDB" id="A0A8H6T4U1"/>
<dbReference type="Pfam" id="PF02752">
    <property type="entry name" value="Arrestin_C"/>
    <property type="match status" value="1"/>
</dbReference>
<proteinExistence type="predicted"/>
<evidence type="ECO:0000313" key="4">
    <source>
        <dbReference type="Proteomes" id="UP000613580"/>
    </source>
</evidence>
<dbReference type="GO" id="GO:0005829">
    <property type="term" value="C:cytosol"/>
    <property type="evidence" value="ECO:0007669"/>
    <property type="project" value="TreeGrafter"/>
</dbReference>
<dbReference type="SMART" id="SM01017">
    <property type="entry name" value="Arrestin_C"/>
    <property type="match status" value="1"/>
</dbReference>
<evidence type="ECO:0000259" key="2">
    <source>
        <dbReference type="SMART" id="SM01017"/>
    </source>
</evidence>
<dbReference type="GO" id="GO:0070086">
    <property type="term" value="P:ubiquitin-dependent endocytosis"/>
    <property type="evidence" value="ECO:0007669"/>
    <property type="project" value="TreeGrafter"/>
</dbReference>
<organism evidence="3 4">
    <name type="scientific">Mycena chlorophos</name>
    <name type="common">Agaric fungus</name>
    <name type="synonym">Agaricus chlorophos</name>
    <dbReference type="NCBI Taxonomy" id="658473"/>
    <lineage>
        <taxon>Eukaryota</taxon>
        <taxon>Fungi</taxon>
        <taxon>Dikarya</taxon>
        <taxon>Basidiomycota</taxon>
        <taxon>Agaricomycotina</taxon>
        <taxon>Agaricomycetes</taxon>
        <taxon>Agaricomycetidae</taxon>
        <taxon>Agaricales</taxon>
        <taxon>Marasmiineae</taxon>
        <taxon>Mycenaceae</taxon>
        <taxon>Mycena</taxon>
    </lineage>
</organism>
<feature type="region of interest" description="Disordered" evidence="1">
    <location>
        <begin position="1"/>
        <end position="70"/>
    </location>
</feature>
<dbReference type="InterPro" id="IPR014756">
    <property type="entry name" value="Ig_E-set"/>
</dbReference>
<sequence length="705" mass="76434">MSRPPRPPTKRATTSLGGSSGRDVELRRSSANHSSDLDLRLKPTHSSYQKKPTRESLSRHGSLLSPPGAAHCTARRAAELKTILGNANSARLPPRAAVSPHHNGQEFTTLEQAKPRARVELDITLRNNVCVEGGSLCGLIKLRVRRDTSHNSILVSDPKLRIIGLETANGDYHSFYQHAASFAEIGAKIDHIDTKADQEGFFRAREGVHRMNFSMHIPINHGARPRGVVRASGFAVRYIVLVSIKVKDENNQRSIAHFYRDCEIYPRLDPTLVLAPAEKSPKATISQNLGSDSKGVVSLTVGVHRDCFVAGTHIPARIRIRNLNNSKRTIKSLTLALYRTTTLFKRTGEGSSDMHVCHASTPRAVASSTLEMAQGYPRGHASASGWWSGVPPGETVDFSHILLIPADALSYPRGRLVEVGYALKVSLSCGTLSPDISVTLPIRIINFLSLDPPPSLVAAPVEERHSQLSSTLAVSESEGDASAYDSESESCYPAEEGFPEDADSVFPDVVEELVRRSIFAAQVDPQSSSSADENIPPVAAVHEKKSRLGPPAFAQRVQTKLQHVRQSPALEPAVTCSAKDVVDGRPQTQTTLEAVSDYQTATSSFLNEYLDDPPQPVASFKRDIDTPIVGLPFPETPALDVVRTVSPEPASPHEPVPSEDLSETASVVETASQKRPVITTGASANSVKERVKALEERVRAAGGYR</sequence>
<dbReference type="Proteomes" id="UP000613580">
    <property type="component" value="Unassembled WGS sequence"/>
</dbReference>
<evidence type="ECO:0000313" key="3">
    <source>
        <dbReference type="EMBL" id="KAF7311048.1"/>
    </source>
</evidence>
<dbReference type="EMBL" id="JACAZE010000007">
    <property type="protein sequence ID" value="KAF7311048.1"/>
    <property type="molecule type" value="Genomic_DNA"/>
</dbReference>
<dbReference type="PANTHER" id="PTHR11188:SF17">
    <property type="entry name" value="FI21816P1"/>
    <property type="match status" value="1"/>
</dbReference>
<comment type="caution">
    <text evidence="3">The sequence shown here is derived from an EMBL/GenBank/DDBJ whole genome shotgun (WGS) entry which is preliminary data.</text>
</comment>
<dbReference type="GO" id="GO:0031625">
    <property type="term" value="F:ubiquitin protein ligase binding"/>
    <property type="evidence" value="ECO:0007669"/>
    <property type="project" value="TreeGrafter"/>
</dbReference>
<protein>
    <submittedName>
        <fullName evidence="3">Polysaccharide lyase family 8 protein</fullName>
    </submittedName>
</protein>
<dbReference type="InterPro" id="IPR011022">
    <property type="entry name" value="Arrestin_C-like"/>
</dbReference>
<evidence type="ECO:0000256" key="1">
    <source>
        <dbReference type="SAM" id="MobiDB-lite"/>
    </source>
</evidence>
<gene>
    <name evidence="3" type="ORF">HMN09_00648300</name>
</gene>
<dbReference type="GO" id="GO:0005886">
    <property type="term" value="C:plasma membrane"/>
    <property type="evidence" value="ECO:0007669"/>
    <property type="project" value="TreeGrafter"/>
</dbReference>
<reference evidence="3" key="1">
    <citation type="submission" date="2020-05" db="EMBL/GenBank/DDBJ databases">
        <title>Mycena genomes resolve the evolution of fungal bioluminescence.</title>
        <authorList>
            <person name="Tsai I.J."/>
        </authorList>
    </citation>
    <scope>NUCLEOTIDE SEQUENCE</scope>
    <source>
        <strain evidence="3">110903Hualien_Pintung</strain>
    </source>
</reference>
<keyword evidence="4" id="KW-1185">Reference proteome</keyword>
<dbReference type="InterPro" id="IPR014752">
    <property type="entry name" value="Arrestin-like_C"/>
</dbReference>
<dbReference type="GO" id="GO:0030674">
    <property type="term" value="F:protein-macromolecule adaptor activity"/>
    <property type="evidence" value="ECO:0007669"/>
    <property type="project" value="TreeGrafter"/>
</dbReference>
<keyword evidence="3" id="KW-0456">Lyase</keyword>
<dbReference type="InterPro" id="IPR050357">
    <property type="entry name" value="Arrestin_domain-protein"/>
</dbReference>
<name>A0A8H6T4U1_MYCCL</name>
<dbReference type="SUPFAM" id="SSF81296">
    <property type="entry name" value="E set domains"/>
    <property type="match status" value="1"/>
</dbReference>
<dbReference type="OrthoDB" id="298939at2759"/>
<feature type="domain" description="Arrestin C-terminal-like" evidence="2">
    <location>
        <begin position="293"/>
        <end position="447"/>
    </location>
</feature>
<feature type="region of interest" description="Disordered" evidence="1">
    <location>
        <begin position="645"/>
        <end position="680"/>
    </location>
</feature>
<accession>A0A8H6T4U1</accession>
<dbReference type="Gene3D" id="2.60.40.640">
    <property type="match status" value="1"/>
</dbReference>